<evidence type="ECO:0000313" key="2">
    <source>
        <dbReference type="Proteomes" id="UP001060085"/>
    </source>
</evidence>
<keyword evidence="2" id="KW-1185">Reference proteome</keyword>
<comment type="caution">
    <text evidence="1">The sequence shown here is derived from an EMBL/GenBank/DDBJ whole genome shotgun (WGS) entry which is preliminary data.</text>
</comment>
<accession>A0ACC0BTT4</accession>
<name>A0ACC0BTT4_CATRO</name>
<evidence type="ECO:0000313" key="1">
    <source>
        <dbReference type="EMBL" id="KAI5676001.1"/>
    </source>
</evidence>
<dbReference type="EMBL" id="CM044702">
    <property type="protein sequence ID" value="KAI5676001.1"/>
    <property type="molecule type" value="Genomic_DNA"/>
</dbReference>
<sequence length="178" mass="20213">MNQLSVDTLSDVKRSPVSQVHPPSIPEFPPITGAPVLESFYSRVLEGFLKCLTNGSFDFFQFKGVCRREYNKEQAKNGLKWSENDRKRFQTVTTRDLWPTVGHPTASGRHIGNKGSNRRLLLMVENKIGRIGRGIKDGNNEFGSIEQLKRRARARSRIEIRLSIPLLSLSFPSLIVFN</sequence>
<reference evidence="2" key="1">
    <citation type="journal article" date="2023" name="Nat. Plants">
        <title>Single-cell RNA sequencing provides a high-resolution roadmap for understanding the multicellular compartmentation of specialized metabolism.</title>
        <authorList>
            <person name="Sun S."/>
            <person name="Shen X."/>
            <person name="Li Y."/>
            <person name="Li Y."/>
            <person name="Wang S."/>
            <person name="Li R."/>
            <person name="Zhang H."/>
            <person name="Shen G."/>
            <person name="Guo B."/>
            <person name="Wei J."/>
            <person name="Xu J."/>
            <person name="St-Pierre B."/>
            <person name="Chen S."/>
            <person name="Sun C."/>
        </authorList>
    </citation>
    <scope>NUCLEOTIDE SEQUENCE [LARGE SCALE GENOMIC DNA]</scope>
</reference>
<gene>
    <name evidence="1" type="ORF">M9H77_06951</name>
</gene>
<organism evidence="1 2">
    <name type="scientific">Catharanthus roseus</name>
    <name type="common">Madagascar periwinkle</name>
    <name type="synonym">Vinca rosea</name>
    <dbReference type="NCBI Taxonomy" id="4058"/>
    <lineage>
        <taxon>Eukaryota</taxon>
        <taxon>Viridiplantae</taxon>
        <taxon>Streptophyta</taxon>
        <taxon>Embryophyta</taxon>
        <taxon>Tracheophyta</taxon>
        <taxon>Spermatophyta</taxon>
        <taxon>Magnoliopsida</taxon>
        <taxon>eudicotyledons</taxon>
        <taxon>Gunneridae</taxon>
        <taxon>Pentapetalae</taxon>
        <taxon>asterids</taxon>
        <taxon>lamiids</taxon>
        <taxon>Gentianales</taxon>
        <taxon>Apocynaceae</taxon>
        <taxon>Rauvolfioideae</taxon>
        <taxon>Vinceae</taxon>
        <taxon>Catharanthinae</taxon>
        <taxon>Catharanthus</taxon>
    </lineage>
</organism>
<protein>
    <submittedName>
        <fullName evidence="1">Uncharacterized protein</fullName>
    </submittedName>
</protein>
<proteinExistence type="predicted"/>
<dbReference type="Proteomes" id="UP001060085">
    <property type="component" value="Linkage Group LG02"/>
</dbReference>